<keyword evidence="4" id="KW-0472">Membrane</keyword>
<dbReference type="PANTHER" id="PTHR13800:SF1">
    <property type="entry name" value="TRANSIENT RECEPTOR POTENTIAL CATION CHANNEL TRPM"/>
    <property type="match status" value="1"/>
</dbReference>
<organism evidence="6">
    <name type="scientific">Gongylonema pulchrum</name>
    <dbReference type="NCBI Taxonomy" id="637853"/>
    <lineage>
        <taxon>Eukaryota</taxon>
        <taxon>Metazoa</taxon>
        <taxon>Ecdysozoa</taxon>
        <taxon>Nematoda</taxon>
        <taxon>Chromadorea</taxon>
        <taxon>Rhabditida</taxon>
        <taxon>Spirurina</taxon>
        <taxon>Spiruromorpha</taxon>
        <taxon>Spiruroidea</taxon>
        <taxon>Gongylonematidae</taxon>
        <taxon>Gongylonema</taxon>
    </lineage>
</organism>
<evidence type="ECO:0000256" key="3">
    <source>
        <dbReference type="ARBA" id="ARBA00022989"/>
    </source>
</evidence>
<sequence>LSLLNHCYQQDDSETLRLLTAELPNWGQHTCLSLAVIANNRRFLAHPCCQILLADLWHGGLGMKSILLLDVKARISKRRMDSLQDHQYLIKGDESENYLKSRRKATRKSTVFSRQMTNFFETANLIEETLRAKSGFRPSRKTTSVQEAEEVVYFVDKNLEVSFTE</sequence>
<evidence type="ECO:0000313" key="6">
    <source>
        <dbReference type="WBParaSite" id="GPUH_0001798801-mRNA-1"/>
    </source>
</evidence>
<dbReference type="GO" id="GO:0005261">
    <property type="term" value="F:monoatomic cation channel activity"/>
    <property type="evidence" value="ECO:0007669"/>
    <property type="project" value="TreeGrafter"/>
</dbReference>
<comment type="subcellular location">
    <subcellularLocation>
        <location evidence="1">Membrane</location>
        <topology evidence="1">Multi-pass membrane protein</topology>
    </subcellularLocation>
</comment>
<dbReference type="AlphaFoldDB" id="A0A183EAH2"/>
<evidence type="ECO:0000256" key="1">
    <source>
        <dbReference type="ARBA" id="ARBA00004141"/>
    </source>
</evidence>
<dbReference type="GO" id="GO:0005886">
    <property type="term" value="C:plasma membrane"/>
    <property type="evidence" value="ECO:0007669"/>
    <property type="project" value="TreeGrafter"/>
</dbReference>
<dbReference type="InterPro" id="IPR057366">
    <property type="entry name" value="TRPM-like"/>
</dbReference>
<evidence type="ECO:0000256" key="2">
    <source>
        <dbReference type="ARBA" id="ARBA00022692"/>
    </source>
</evidence>
<dbReference type="GO" id="GO:0030001">
    <property type="term" value="P:metal ion transport"/>
    <property type="evidence" value="ECO:0007669"/>
    <property type="project" value="TreeGrafter"/>
</dbReference>
<reference evidence="6" key="1">
    <citation type="submission" date="2016-06" db="UniProtKB">
        <authorList>
            <consortium name="WormBaseParasite"/>
        </authorList>
    </citation>
    <scope>IDENTIFICATION</scope>
</reference>
<evidence type="ECO:0000259" key="5">
    <source>
        <dbReference type="Pfam" id="PF25508"/>
    </source>
</evidence>
<keyword evidence="3" id="KW-1133">Transmembrane helix</keyword>
<dbReference type="WBParaSite" id="GPUH_0001798801-mRNA-1">
    <property type="protein sequence ID" value="GPUH_0001798801-mRNA-1"/>
    <property type="gene ID" value="GPUH_0001798801"/>
</dbReference>
<evidence type="ECO:0000256" key="4">
    <source>
        <dbReference type="ARBA" id="ARBA00023136"/>
    </source>
</evidence>
<accession>A0A183EAH2</accession>
<name>A0A183EAH2_9BILA</name>
<protein>
    <submittedName>
        <fullName evidence="6">Homeobox domain-containing protein</fullName>
    </submittedName>
</protein>
<dbReference type="InterPro" id="IPR050927">
    <property type="entry name" value="TRPM"/>
</dbReference>
<feature type="domain" description="TRPM-like" evidence="5">
    <location>
        <begin position="3"/>
        <end position="46"/>
    </location>
</feature>
<keyword evidence="2" id="KW-0812">Transmembrane</keyword>
<dbReference type="PANTHER" id="PTHR13800">
    <property type="entry name" value="TRANSIENT RECEPTOR POTENTIAL CATION CHANNEL, SUBFAMILY M, MEMBER 6"/>
    <property type="match status" value="1"/>
</dbReference>
<dbReference type="Pfam" id="PF25508">
    <property type="entry name" value="TRPM2"/>
    <property type="match status" value="1"/>
</dbReference>
<proteinExistence type="predicted"/>